<dbReference type="EMBL" id="VLLA01000003">
    <property type="protein sequence ID" value="TWI73617.1"/>
    <property type="molecule type" value="Genomic_DNA"/>
</dbReference>
<protein>
    <submittedName>
        <fullName evidence="2">Low affinity iron permease</fullName>
    </submittedName>
</protein>
<comment type="caution">
    <text evidence="2">The sequence shown here is derived from an EMBL/GenBank/DDBJ whole genome shotgun (WGS) entry which is preliminary data.</text>
</comment>
<proteinExistence type="predicted"/>
<keyword evidence="3" id="KW-1185">Reference proteome</keyword>
<dbReference type="Pfam" id="PF04120">
    <property type="entry name" value="Iron_permease"/>
    <property type="match status" value="1"/>
</dbReference>
<dbReference type="OrthoDB" id="9811730at2"/>
<reference evidence="2 3" key="1">
    <citation type="journal article" date="2015" name="Stand. Genomic Sci.">
        <title>Genomic Encyclopedia of Bacterial and Archaeal Type Strains, Phase III: the genomes of soil and plant-associated and newly described type strains.</title>
        <authorList>
            <person name="Whitman W.B."/>
            <person name="Woyke T."/>
            <person name="Klenk H.P."/>
            <person name="Zhou Y."/>
            <person name="Lilburn T.G."/>
            <person name="Beck B.J."/>
            <person name="De Vos P."/>
            <person name="Vandamme P."/>
            <person name="Eisen J.A."/>
            <person name="Garrity G."/>
            <person name="Hugenholtz P."/>
            <person name="Kyrpides N.C."/>
        </authorList>
    </citation>
    <scope>NUCLEOTIDE SEQUENCE [LARGE SCALE GENOMIC DNA]</scope>
    <source>
        <strain evidence="2 3">CGMCC 1.10948</strain>
    </source>
</reference>
<evidence type="ECO:0000313" key="2">
    <source>
        <dbReference type="EMBL" id="TWI73617.1"/>
    </source>
</evidence>
<keyword evidence="1" id="KW-1133">Transmembrane helix</keyword>
<dbReference type="InterPro" id="IPR007251">
    <property type="entry name" value="Iron_permease_Fet4"/>
</dbReference>
<sequence length="107" mass="12010">MAMKQVRGWLTNIGVLAARPAAFVVFLAYAALWVVFGNGLEWHSPATLATWGMTLVIQRAEHRDTQAIHAKLDELLKVHGDAKNSLMTIDDKDAEEIERERALVRRS</sequence>
<name>A0A562RWY1_9BRAD</name>
<dbReference type="GO" id="GO:0055085">
    <property type="term" value="P:transmembrane transport"/>
    <property type="evidence" value="ECO:0007669"/>
    <property type="project" value="InterPro"/>
</dbReference>
<dbReference type="AlphaFoldDB" id="A0A562RWY1"/>
<dbReference type="Proteomes" id="UP000316291">
    <property type="component" value="Unassembled WGS sequence"/>
</dbReference>
<gene>
    <name evidence="2" type="ORF">IQ16_01755</name>
</gene>
<accession>A0A562RWY1</accession>
<keyword evidence="1" id="KW-0472">Membrane</keyword>
<evidence type="ECO:0000313" key="3">
    <source>
        <dbReference type="Proteomes" id="UP000316291"/>
    </source>
</evidence>
<keyword evidence="1" id="KW-0812">Transmembrane</keyword>
<feature type="transmembrane region" description="Helical" evidence="1">
    <location>
        <begin position="12"/>
        <end position="36"/>
    </location>
</feature>
<organism evidence="2 3">
    <name type="scientific">Bradyrhizobium huanghuaihaiense</name>
    <dbReference type="NCBI Taxonomy" id="990078"/>
    <lineage>
        <taxon>Bacteria</taxon>
        <taxon>Pseudomonadati</taxon>
        <taxon>Pseudomonadota</taxon>
        <taxon>Alphaproteobacteria</taxon>
        <taxon>Hyphomicrobiales</taxon>
        <taxon>Nitrobacteraceae</taxon>
        <taxon>Bradyrhizobium</taxon>
    </lineage>
</organism>
<evidence type="ECO:0000256" key="1">
    <source>
        <dbReference type="SAM" id="Phobius"/>
    </source>
</evidence>